<dbReference type="EMBL" id="CP064789">
    <property type="protein sequence ID" value="QSG11770.1"/>
    <property type="molecule type" value="Genomic_DNA"/>
</dbReference>
<sequence length="77" mass="8365">MQRAGTVTDIAQNVAIVRCPDDDHPEIGTRLLDENLDTVGRVVDVFGPVERPFLAVSPDDGVRPASLLGAVLYYRDS</sequence>
<accession>A0A897NBI0</accession>
<dbReference type="AlphaFoldDB" id="A0A897NBI0"/>
<organism evidence="1 2">
    <name type="scientific">Halapricum desulfuricans</name>
    <dbReference type="NCBI Taxonomy" id="2841257"/>
    <lineage>
        <taxon>Archaea</taxon>
        <taxon>Methanobacteriati</taxon>
        <taxon>Methanobacteriota</taxon>
        <taxon>Stenosarchaea group</taxon>
        <taxon>Halobacteria</taxon>
        <taxon>Halobacteriales</taxon>
        <taxon>Haloarculaceae</taxon>
        <taxon>Halapricum</taxon>
    </lineage>
</organism>
<dbReference type="InterPro" id="IPR007504">
    <property type="entry name" value="H/ACA_rnp_Gar1/Naf1"/>
</dbReference>
<dbReference type="Pfam" id="PF04410">
    <property type="entry name" value="Gar1"/>
    <property type="match status" value="1"/>
</dbReference>
<dbReference type="GO" id="GO:0001522">
    <property type="term" value="P:pseudouridine synthesis"/>
    <property type="evidence" value="ECO:0007669"/>
    <property type="project" value="InterPro"/>
</dbReference>
<dbReference type="Gene3D" id="2.40.10.230">
    <property type="entry name" value="Probable tRNA pseudouridine synthase domain"/>
    <property type="match status" value="1"/>
</dbReference>
<protein>
    <submittedName>
        <fullName evidence="1">RNA-binding protein involved in rRNA processing</fullName>
    </submittedName>
</protein>
<evidence type="ECO:0000313" key="1">
    <source>
        <dbReference type="EMBL" id="QSG11770.1"/>
    </source>
</evidence>
<dbReference type="InterPro" id="IPR009000">
    <property type="entry name" value="Transl_B-barrel_sf"/>
</dbReference>
<evidence type="ECO:0000313" key="2">
    <source>
        <dbReference type="Proteomes" id="UP000663305"/>
    </source>
</evidence>
<dbReference type="Proteomes" id="UP000663305">
    <property type="component" value="Chromosome"/>
</dbReference>
<dbReference type="RefSeq" id="WP_229126315.1">
    <property type="nucleotide sequence ID" value="NZ_CP064789.1"/>
</dbReference>
<dbReference type="GO" id="GO:0042254">
    <property type="term" value="P:ribosome biogenesis"/>
    <property type="evidence" value="ECO:0007669"/>
    <property type="project" value="InterPro"/>
</dbReference>
<proteinExistence type="predicted"/>
<gene>
    <name evidence="1" type="primary">gAR1</name>
    <name evidence="1" type="ORF">HSBGL_1348</name>
</gene>
<name>A0A897NBI0_9EURY</name>
<reference evidence="1" key="1">
    <citation type="submission" date="2020-11" db="EMBL/GenBank/DDBJ databases">
        <title>Carbohydrate-dependent, anaerobic sulfur respiration: A novel catabolism in halophilic archaea.</title>
        <authorList>
            <person name="Sorokin D.Y."/>
            <person name="Messina E."/>
            <person name="Smedile F."/>
            <person name="La Cono V."/>
            <person name="Hallsworth J.E."/>
            <person name="Yakimov M.M."/>
        </authorList>
    </citation>
    <scope>NUCLEOTIDE SEQUENCE</scope>
    <source>
        <strain evidence="1">HSR-Bgl</strain>
    </source>
</reference>
<dbReference type="SUPFAM" id="SSF50447">
    <property type="entry name" value="Translation proteins"/>
    <property type="match status" value="1"/>
</dbReference>
<dbReference type="InterPro" id="IPR038664">
    <property type="entry name" value="Gar1/Naf1_Cbf5-bd_sf"/>
</dbReference>
<dbReference type="GeneID" id="68860883"/>
<dbReference type="NCBIfam" id="NF009628">
    <property type="entry name" value="PRK13149.1-2"/>
    <property type="match status" value="1"/>
</dbReference>